<dbReference type="EC" id="6.1.1.-" evidence="7"/>
<dbReference type="SUPFAM" id="SSF52374">
    <property type="entry name" value="Nucleotidylyl transferase"/>
    <property type="match status" value="1"/>
</dbReference>
<evidence type="ECO:0000256" key="3">
    <source>
        <dbReference type="ARBA" id="ARBA00022741"/>
    </source>
</evidence>
<dbReference type="PANTHER" id="PTHR43311">
    <property type="entry name" value="GLUTAMATE--TRNA LIGASE"/>
    <property type="match status" value="1"/>
</dbReference>
<evidence type="ECO:0000256" key="2">
    <source>
        <dbReference type="ARBA" id="ARBA00022723"/>
    </source>
</evidence>
<feature type="binding site" evidence="7">
    <location>
        <position position="192"/>
    </location>
    <ligand>
        <name>L-glutamate</name>
        <dbReference type="ChEBI" id="CHEBI:29985"/>
    </ligand>
</feature>
<keyword evidence="11" id="KW-1185">Reference proteome</keyword>
<dbReference type="Gene3D" id="3.40.50.620">
    <property type="entry name" value="HUPs"/>
    <property type="match status" value="1"/>
</dbReference>
<organism evidence="10 11">
    <name type="scientific">Ketobacter alkanivorans</name>
    <dbReference type="NCBI Taxonomy" id="1917421"/>
    <lineage>
        <taxon>Bacteria</taxon>
        <taxon>Pseudomonadati</taxon>
        <taxon>Pseudomonadota</taxon>
        <taxon>Gammaproteobacteria</taxon>
        <taxon>Pseudomonadales</taxon>
        <taxon>Ketobacteraceae</taxon>
        <taxon>Ketobacter</taxon>
    </lineage>
</organism>
<evidence type="ECO:0000313" key="10">
    <source>
        <dbReference type="EMBL" id="AUM13862.1"/>
    </source>
</evidence>
<dbReference type="Proteomes" id="UP000235116">
    <property type="component" value="Chromosome"/>
</dbReference>
<dbReference type="EMBL" id="CP022684">
    <property type="protein sequence ID" value="AUM13862.1"/>
    <property type="molecule type" value="Genomic_DNA"/>
</dbReference>
<dbReference type="InterPro" id="IPR000924">
    <property type="entry name" value="Glu/Gln-tRNA-synth"/>
</dbReference>
<evidence type="ECO:0000256" key="1">
    <source>
        <dbReference type="ARBA" id="ARBA00022598"/>
    </source>
</evidence>
<evidence type="ECO:0000256" key="8">
    <source>
        <dbReference type="RuleBase" id="RU363037"/>
    </source>
</evidence>
<evidence type="ECO:0000256" key="5">
    <source>
        <dbReference type="ARBA" id="ARBA00022840"/>
    </source>
</evidence>
<feature type="binding site" evidence="7">
    <location>
        <begin position="8"/>
        <end position="12"/>
    </location>
    <ligand>
        <name>L-glutamate</name>
        <dbReference type="ChEBI" id="CHEBI:29985"/>
    </ligand>
</feature>
<keyword evidence="4 7" id="KW-0862">Zinc</keyword>
<dbReference type="AlphaFoldDB" id="A0A2K9LNK1"/>
<feature type="binding site" evidence="7">
    <location>
        <position position="102"/>
    </location>
    <ligand>
        <name>Zn(2+)</name>
        <dbReference type="ChEBI" id="CHEBI:29105"/>
    </ligand>
</feature>
<dbReference type="PRINTS" id="PR00987">
    <property type="entry name" value="TRNASYNTHGLU"/>
</dbReference>
<accession>A0A2K9LNK1</accession>
<dbReference type="FunFam" id="3.40.50.620:FF:000093">
    <property type="entry name" value="Glutamyl-Q tRNA(Asp) synthetase"/>
    <property type="match status" value="1"/>
</dbReference>
<feature type="short sequence motif" description="'HIGH' region" evidence="7">
    <location>
        <begin position="11"/>
        <end position="21"/>
    </location>
</feature>
<evidence type="ECO:0000256" key="6">
    <source>
        <dbReference type="ARBA" id="ARBA00023146"/>
    </source>
</evidence>
<evidence type="ECO:0000313" key="11">
    <source>
        <dbReference type="Proteomes" id="UP000235116"/>
    </source>
</evidence>
<feature type="binding site" evidence="7">
    <location>
        <position position="116"/>
    </location>
    <ligand>
        <name>Zn(2+)</name>
        <dbReference type="ChEBI" id="CHEBI:29105"/>
    </ligand>
</feature>
<dbReference type="GO" id="GO:0005524">
    <property type="term" value="F:ATP binding"/>
    <property type="evidence" value="ECO:0007669"/>
    <property type="project" value="UniProtKB-KW"/>
</dbReference>
<keyword evidence="8" id="KW-0648">Protein biosynthesis</keyword>
<evidence type="ECO:0000259" key="9">
    <source>
        <dbReference type="Pfam" id="PF00749"/>
    </source>
</evidence>
<dbReference type="OrthoDB" id="9807503at2"/>
<dbReference type="GO" id="GO:0006424">
    <property type="term" value="P:glutamyl-tRNA aminoacylation"/>
    <property type="evidence" value="ECO:0007669"/>
    <property type="project" value="InterPro"/>
</dbReference>
<dbReference type="PANTHER" id="PTHR43311:SF1">
    <property type="entry name" value="GLUTAMYL-Q TRNA(ASP) SYNTHETASE"/>
    <property type="match status" value="1"/>
</dbReference>
<reference evidence="11" key="1">
    <citation type="submission" date="2017-08" db="EMBL/GenBank/DDBJ databases">
        <title>Direct submision.</title>
        <authorList>
            <person name="Kim S.-J."/>
            <person name="Rhee S.-K."/>
        </authorList>
    </citation>
    <scope>NUCLEOTIDE SEQUENCE [LARGE SCALE GENOMIC DNA]</scope>
    <source>
        <strain evidence="11">GI5</strain>
    </source>
</reference>
<dbReference type="NCBIfam" id="TIGR03838">
    <property type="entry name" value="queuosine_YadB"/>
    <property type="match status" value="1"/>
</dbReference>
<feature type="binding site" evidence="7">
    <location>
        <position position="120"/>
    </location>
    <ligand>
        <name>Zn(2+)</name>
        <dbReference type="ChEBI" id="CHEBI:29105"/>
    </ligand>
</feature>
<comment type="similarity">
    <text evidence="7">Belongs to the class-I aminoacyl-tRNA synthetase family. GluQ subfamily.</text>
</comment>
<comment type="function">
    <text evidence="7">Catalyzes the tRNA-independent activation of glutamate in presence of ATP and the subsequent transfer of glutamate onto a tRNA(Asp). Glutamate is transferred on the 2-amino-5-(4,5-dihydroxy-2-cyclopenten-1-yl) moiety of the queuosine in the wobble position of the QUC anticodon.</text>
</comment>
<dbReference type="InterPro" id="IPR014729">
    <property type="entry name" value="Rossmann-like_a/b/a_fold"/>
</dbReference>
<feature type="binding site" evidence="7">
    <location>
        <position position="44"/>
    </location>
    <ligand>
        <name>L-glutamate</name>
        <dbReference type="ChEBI" id="CHEBI:29985"/>
    </ligand>
</feature>
<feature type="short sequence motif" description="'KMSKS' region" evidence="7">
    <location>
        <begin position="230"/>
        <end position="234"/>
    </location>
</feature>
<feature type="domain" description="Glutamyl/glutaminyl-tRNA synthetase class Ib catalytic" evidence="9">
    <location>
        <begin position="8"/>
        <end position="234"/>
    </location>
</feature>
<keyword evidence="5 7" id="KW-0067">ATP-binding</keyword>
<dbReference type="RefSeq" id="WP_101895237.1">
    <property type="nucleotide sequence ID" value="NZ_CP022684.1"/>
</dbReference>
<dbReference type="KEGG" id="kak:Kalk_16125"/>
<sequence length="301" mass="33629">MTADYIGRFAPSPTGPLHIGSLLTAVASYADAKANQGTWLVRMEDIDPPREMSGAADSILDTLQHYGLHWDGEVYYQSQRQQHYEDAVRQLIDTHQAFYCTCSRTQILAASGSTTYPGTCRQCHTTPSSPYAVRLQVIDRNIRFHDTLQGSMVCNLKQHGGDFVIKRKEGLYAYHLAVVLDDAEQGITHVVRGSDLLESTFSHWHLQTVMGLPHPHYSHLPVIVNHAGQKLSKQTYAEPIPHTNPAPYLLYCLHALGQHPPQSLKGASAATILLWATEHWCLQSVPHQRTIREQSLQHPAS</sequence>
<comment type="cofactor">
    <cofactor evidence="7">
        <name>Zn(2+)</name>
        <dbReference type="ChEBI" id="CHEBI:29105"/>
    </cofactor>
    <text evidence="7">Binds 1 zinc ion per subunit.</text>
</comment>
<feature type="binding site" evidence="7">
    <location>
        <position position="233"/>
    </location>
    <ligand>
        <name>ATP</name>
        <dbReference type="ChEBI" id="CHEBI:30616"/>
    </ligand>
</feature>
<proteinExistence type="inferred from homology"/>
<dbReference type="GO" id="GO:0005829">
    <property type="term" value="C:cytosol"/>
    <property type="evidence" value="ECO:0007669"/>
    <property type="project" value="TreeGrafter"/>
</dbReference>
<dbReference type="GO" id="GO:0008270">
    <property type="term" value="F:zinc ion binding"/>
    <property type="evidence" value="ECO:0007669"/>
    <property type="project" value="UniProtKB-UniRule"/>
</dbReference>
<dbReference type="HAMAP" id="MF_01428">
    <property type="entry name" value="Glu_Q_tRNA_synth"/>
    <property type="match status" value="1"/>
</dbReference>
<keyword evidence="2 7" id="KW-0479">Metal-binding</keyword>
<dbReference type="InterPro" id="IPR020058">
    <property type="entry name" value="Glu/Gln-tRNA-synth_Ib_cat-dom"/>
</dbReference>
<evidence type="ECO:0000256" key="7">
    <source>
        <dbReference type="HAMAP-Rule" id="MF_01428"/>
    </source>
</evidence>
<keyword evidence="3 7" id="KW-0547">Nucleotide-binding</keyword>
<gene>
    <name evidence="7" type="primary">gluQ</name>
    <name evidence="10" type="ORF">Kalk_16125</name>
</gene>
<dbReference type="Pfam" id="PF00749">
    <property type="entry name" value="tRNA-synt_1c"/>
    <property type="match status" value="1"/>
</dbReference>
<dbReference type="GO" id="GO:0004818">
    <property type="term" value="F:glutamate-tRNA ligase activity"/>
    <property type="evidence" value="ECO:0007669"/>
    <property type="project" value="TreeGrafter"/>
</dbReference>
<keyword evidence="6 7" id="KW-0030">Aminoacyl-tRNA synthetase</keyword>
<feature type="binding site" evidence="7">
    <location>
        <position position="174"/>
    </location>
    <ligand>
        <name>L-glutamate</name>
        <dbReference type="ChEBI" id="CHEBI:29985"/>
    </ligand>
</feature>
<dbReference type="InterPro" id="IPR049940">
    <property type="entry name" value="GluQ/Sye"/>
</dbReference>
<feature type="binding site" evidence="7">
    <location>
        <position position="100"/>
    </location>
    <ligand>
        <name>Zn(2+)</name>
        <dbReference type="ChEBI" id="CHEBI:29105"/>
    </ligand>
</feature>
<keyword evidence="1 7" id="KW-0436">Ligase</keyword>
<name>A0A2K9LNK1_9GAMM</name>
<dbReference type="InterPro" id="IPR022380">
    <property type="entry name" value="Glu-Q_tRNA(Asp)_Synthase"/>
</dbReference>
<protein>
    <recommendedName>
        <fullName evidence="7">Glutamyl-Q tRNA(Asp) synthetase</fullName>
        <shortName evidence="7">Glu-Q-RSs</shortName>
        <ecNumber evidence="7">6.1.1.-</ecNumber>
    </recommendedName>
</protein>
<dbReference type="GO" id="GO:0006400">
    <property type="term" value="P:tRNA modification"/>
    <property type="evidence" value="ECO:0007669"/>
    <property type="project" value="InterPro"/>
</dbReference>
<dbReference type="NCBIfam" id="NF004314">
    <property type="entry name" value="PRK05710.1-3"/>
    <property type="match status" value="1"/>
</dbReference>
<evidence type="ECO:0000256" key="4">
    <source>
        <dbReference type="ARBA" id="ARBA00022833"/>
    </source>
</evidence>